<dbReference type="EMBL" id="OV121135">
    <property type="protein sequence ID" value="CAH0555469.1"/>
    <property type="molecule type" value="Genomic_DNA"/>
</dbReference>
<dbReference type="Proteomes" id="UP001154078">
    <property type="component" value="Chromosome 4"/>
</dbReference>
<proteinExistence type="predicted"/>
<keyword evidence="2" id="KW-1185">Reference proteome</keyword>
<evidence type="ECO:0000313" key="2">
    <source>
        <dbReference type="Proteomes" id="UP001154078"/>
    </source>
</evidence>
<organism evidence="1 2">
    <name type="scientific">Brassicogethes aeneus</name>
    <name type="common">Rape pollen beetle</name>
    <name type="synonym">Meligethes aeneus</name>
    <dbReference type="NCBI Taxonomy" id="1431903"/>
    <lineage>
        <taxon>Eukaryota</taxon>
        <taxon>Metazoa</taxon>
        <taxon>Ecdysozoa</taxon>
        <taxon>Arthropoda</taxon>
        <taxon>Hexapoda</taxon>
        <taxon>Insecta</taxon>
        <taxon>Pterygota</taxon>
        <taxon>Neoptera</taxon>
        <taxon>Endopterygota</taxon>
        <taxon>Coleoptera</taxon>
        <taxon>Polyphaga</taxon>
        <taxon>Cucujiformia</taxon>
        <taxon>Nitidulidae</taxon>
        <taxon>Meligethinae</taxon>
        <taxon>Brassicogethes</taxon>
    </lineage>
</organism>
<sequence length="108" mass="12372">MSESGDFVREKLIQYGLESFTDTFKENKIDESIWSSLKGEILKDLIPQVGLRIKFQQQIRFNLFNLIAQILTNLFSVQSVEHVIEEDSGPIDVTFLLTGPLKISPEKK</sequence>
<dbReference type="OrthoDB" id="6780164at2759"/>
<reference evidence="1" key="1">
    <citation type="submission" date="2021-12" db="EMBL/GenBank/DDBJ databases">
        <authorList>
            <person name="King R."/>
        </authorList>
    </citation>
    <scope>NUCLEOTIDE SEQUENCE</scope>
</reference>
<dbReference type="AlphaFoldDB" id="A0A9P0FIB4"/>
<name>A0A9P0FIB4_BRAAE</name>
<gene>
    <name evidence="1" type="ORF">MELIAE_LOCUS6838</name>
</gene>
<accession>A0A9P0FIB4</accession>
<evidence type="ECO:0000313" key="1">
    <source>
        <dbReference type="EMBL" id="CAH0555469.1"/>
    </source>
</evidence>
<protein>
    <submittedName>
        <fullName evidence="1">Uncharacterized protein</fullName>
    </submittedName>
</protein>